<name>A0A939HI98_9PROT</name>
<keyword evidence="2" id="KW-1185">Reference proteome</keyword>
<dbReference type="EMBL" id="JAFVMH010000002">
    <property type="protein sequence ID" value="MBO1324905.1"/>
    <property type="molecule type" value="Genomic_DNA"/>
</dbReference>
<evidence type="ECO:0008006" key="3">
    <source>
        <dbReference type="Google" id="ProtNLM"/>
    </source>
</evidence>
<dbReference type="Proteomes" id="UP000664073">
    <property type="component" value="Unassembled WGS sequence"/>
</dbReference>
<accession>A0A939HI98</accession>
<comment type="caution">
    <text evidence="1">The sequence shown here is derived from an EMBL/GenBank/DDBJ whole genome shotgun (WGS) entry which is preliminary data.</text>
</comment>
<protein>
    <recommendedName>
        <fullName evidence="3">Lipoprotein</fullName>
    </recommendedName>
</protein>
<proteinExistence type="predicted"/>
<evidence type="ECO:0000313" key="2">
    <source>
        <dbReference type="Proteomes" id="UP000664073"/>
    </source>
</evidence>
<organism evidence="1 2">
    <name type="scientific">Acetobacter garciniae</name>
    <dbReference type="NCBI Taxonomy" id="2817435"/>
    <lineage>
        <taxon>Bacteria</taxon>
        <taxon>Pseudomonadati</taxon>
        <taxon>Pseudomonadota</taxon>
        <taxon>Alphaproteobacteria</taxon>
        <taxon>Acetobacterales</taxon>
        <taxon>Acetobacteraceae</taxon>
        <taxon>Acetobacter</taxon>
    </lineage>
</organism>
<dbReference type="PROSITE" id="PS51257">
    <property type="entry name" value="PROKAR_LIPOPROTEIN"/>
    <property type="match status" value="1"/>
</dbReference>
<dbReference type="AlphaFoldDB" id="A0A939HI98"/>
<gene>
    <name evidence="1" type="ORF">J2D77_07050</name>
</gene>
<dbReference type="RefSeq" id="WP_207845536.1">
    <property type="nucleotide sequence ID" value="NZ_JAFVMH010000002.1"/>
</dbReference>
<evidence type="ECO:0000313" key="1">
    <source>
        <dbReference type="EMBL" id="MBO1324905.1"/>
    </source>
</evidence>
<reference evidence="1" key="1">
    <citation type="submission" date="2021-03" db="EMBL/GenBank/DDBJ databases">
        <title>The complete genome sequence of Acetobacter sp. TBRC 12339.</title>
        <authorList>
            <person name="Charoenyingcharoen P."/>
            <person name="Yukphan P."/>
        </authorList>
    </citation>
    <scope>NUCLEOTIDE SEQUENCE</scope>
    <source>
        <strain evidence="1">TBRC 12339</strain>
    </source>
</reference>
<sequence>MTHRNKLLLVGLLTLAACQVPTEKQRRELDSMIGKQAADVVRTFGVPTRQFITGNHAFLAYITQETSYSSMPMGGWGGGWGGPGWGGGWGGGGWGWGGGWGGGWGWGGSMGTAYTYSCQTTFELVNGVVSSWTMRGDGC</sequence>